<dbReference type="InterPro" id="IPR044946">
    <property type="entry name" value="Restrct_endonuc_typeI_TRD_sf"/>
</dbReference>
<evidence type="ECO:0008006" key="5">
    <source>
        <dbReference type="Google" id="ProtNLM"/>
    </source>
</evidence>
<keyword evidence="1" id="KW-0680">Restriction system</keyword>
<evidence type="ECO:0000256" key="1">
    <source>
        <dbReference type="ARBA" id="ARBA00022747"/>
    </source>
</evidence>
<dbReference type="SUPFAM" id="SSF116734">
    <property type="entry name" value="DNA methylase specificity domain"/>
    <property type="match status" value="1"/>
</dbReference>
<accession>A0ABT3HND3</accession>
<name>A0ABT3HND3_9FLAO</name>
<sequence length="141" mass="16850">MTNFKVRTYNSEKETPENALFILSRGHNAGKPLFEPCPNCFILYCNDQEERENLYWIFFTLWKNGFFHPYLCGSVIEMLRLFEFKKILQNFIIPSLSKMQENGKILSDIKAVCQLEQKFTQQLKQLNDLRNALVQKYYYKI</sequence>
<evidence type="ECO:0000313" key="3">
    <source>
        <dbReference type="EMBL" id="MCW3161304.1"/>
    </source>
</evidence>
<organism evidence="3 4">
    <name type="scientific">Chryseobacterium oryctis</name>
    <dbReference type="NCBI Taxonomy" id="2952618"/>
    <lineage>
        <taxon>Bacteria</taxon>
        <taxon>Pseudomonadati</taxon>
        <taxon>Bacteroidota</taxon>
        <taxon>Flavobacteriia</taxon>
        <taxon>Flavobacteriales</taxon>
        <taxon>Weeksellaceae</taxon>
        <taxon>Chryseobacterium group</taxon>
        <taxon>Chryseobacterium</taxon>
    </lineage>
</organism>
<comment type="caution">
    <text evidence="3">The sequence shown here is derived from an EMBL/GenBank/DDBJ whole genome shotgun (WGS) entry which is preliminary data.</text>
</comment>
<keyword evidence="4" id="KW-1185">Reference proteome</keyword>
<reference evidence="3" key="1">
    <citation type="submission" date="2022-10" db="EMBL/GenBank/DDBJ databases">
        <title>Chryseobacterium babae sp. nov. isolated from the gut of the beetle Oryctes rhinoceros, and Chryseobacterium kimseyorum sp. nov., isolated from a stick insect rearing cage.</title>
        <authorList>
            <person name="Shelomi M."/>
            <person name="Han C.-J."/>
            <person name="Chen W.-M."/>
            <person name="Chen H.-K."/>
            <person name="Liaw S.-J."/>
            <person name="Muhle E."/>
            <person name="Clermont D."/>
        </authorList>
    </citation>
    <scope>NUCLEOTIDE SEQUENCE</scope>
    <source>
        <strain evidence="3">WLa1L2M3</strain>
    </source>
</reference>
<evidence type="ECO:0000256" key="2">
    <source>
        <dbReference type="ARBA" id="ARBA00023125"/>
    </source>
</evidence>
<evidence type="ECO:0000313" key="4">
    <source>
        <dbReference type="Proteomes" id="UP001163719"/>
    </source>
</evidence>
<keyword evidence="2" id="KW-0238">DNA-binding</keyword>
<protein>
    <recommendedName>
        <fullName evidence="5">Type I restriction modification DNA specificity domain-containing protein</fullName>
    </recommendedName>
</protein>
<proteinExistence type="predicted"/>
<dbReference type="Pfam" id="PF22105">
    <property type="entry name" value="DUF6943"/>
    <property type="match status" value="1"/>
</dbReference>
<dbReference type="InterPro" id="IPR054223">
    <property type="entry name" value="DUF6943"/>
</dbReference>
<dbReference type="Gene3D" id="3.90.220.20">
    <property type="entry name" value="DNA methylase specificity domains"/>
    <property type="match status" value="1"/>
</dbReference>
<gene>
    <name evidence="3" type="ORF">OH806_08500</name>
</gene>
<dbReference type="EMBL" id="JAPDHV010000003">
    <property type="protein sequence ID" value="MCW3161304.1"/>
    <property type="molecule type" value="Genomic_DNA"/>
</dbReference>
<dbReference type="Gene3D" id="1.10.287.1120">
    <property type="entry name" value="Bipartite methylase S protein"/>
    <property type="match status" value="1"/>
</dbReference>
<dbReference type="Proteomes" id="UP001163719">
    <property type="component" value="Unassembled WGS sequence"/>
</dbReference>